<dbReference type="AlphaFoldDB" id="A0A244CPT9"/>
<dbReference type="RefSeq" id="WP_086744219.1">
    <property type="nucleotide sequence ID" value="NZ_MWPV01000003.1"/>
</dbReference>
<accession>A0A244CPT9</accession>
<keyword evidence="2" id="KW-1185">Reference proteome</keyword>
<sequence>MLQHKLTTWFKKSICYFVSYYADKTYHFELNQQGQFVLVDAEPKAKSTLIQIIARKHYSEFNQRFPVDNKKELNTLLKLNVSNNDNVQSYHLVTQIDAGQSEVNMWQISTNVPKAFIQLPESLLLSYILNEESSGCIQEVESKQPYFVARLQNTTYSALKSQLINSAARFANTVGIPHQTSTVIAEGADYIKALFSGLAALPKNKLVAFINPASLRVQAKDLKSPSKVIAAMLLGYLTLTSGYLQFTHYQLSTQAEMQKDKVNQVFDLLDRYESDKLTFTQLVDFTEAKSILSPVFYVLRDLFVIARFDNIRFENERFVLRGDAQQATQVLQTVANNSRVKDAKFDFPTRSQRGREQFVISFVLHSQQDAHQLASLQQVSQ</sequence>
<gene>
    <name evidence="1" type="ORF">B1199_11240</name>
</gene>
<dbReference type="Proteomes" id="UP000194841">
    <property type="component" value="Unassembled WGS sequence"/>
</dbReference>
<reference evidence="1 2" key="1">
    <citation type="submission" date="2017-02" db="EMBL/GenBank/DDBJ databases">
        <title>Pseudoalteromonas ulvae TC14 Genome.</title>
        <authorList>
            <person name="Molmeret M."/>
        </authorList>
    </citation>
    <scope>NUCLEOTIDE SEQUENCE [LARGE SCALE GENOMIC DNA]</scope>
    <source>
        <strain evidence="1">TC14</strain>
    </source>
</reference>
<dbReference type="OrthoDB" id="6398232at2"/>
<organism evidence="1 2">
    <name type="scientific">Pseudoalteromonas ulvae</name>
    <dbReference type="NCBI Taxonomy" id="107327"/>
    <lineage>
        <taxon>Bacteria</taxon>
        <taxon>Pseudomonadati</taxon>
        <taxon>Pseudomonadota</taxon>
        <taxon>Gammaproteobacteria</taxon>
        <taxon>Alteromonadales</taxon>
        <taxon>Pseudoalteromonadaceae</taxon>
        <taxon>Pseudoalteromonas</taxon>
    </lineage>
</organism>
<dbReference type="EMBL" id="MWPV01000003">
    <property type="protein sequence ID" value="OUL57633.1"/>
    <property type="molecule type" value="Genomic_DNA"/>
</dbReference>
<comment type="caution">
    <text evidence="1">The sequence shown here is derived from an EMBL/GenBank/DDBJ whole genome shotgun (WGS) entry which is preliminary data.</text>
</comment>
<proteinExistence type="predicted"/>
<name>A0A244CPT9_PSEDV</name>
<evidence type="ECO:0000313" key="1">
    <source>
        <dbReference type="EMBL" id="OUL57633.1"/>
    </source>
</evidence>
<evidence type="ECO:0000313" key="2">
    <source>
        <dbReference type="Proteomes" id="UP000194841"/>
    </source>
</evidence>
<protein>
    <submittedName>
        <fullName evidence="1">Uncharacterized protein</fullName>
    </submittedName>
</protein>